<dbReference type="EMBL" id="DF968182">
    <property type="protein sequence ID" value="GAP42937.1"/>
    <property type="molecule type" value="Genomic_DNA"/>
</dbReference>
<dbReference type="Gene3D" id="3.40.50.1820">
    <property type="entry name" value="alpha/beta hydrolase"/>
    <property type="match status" value="1"/>
</dbReference>
<feature type="domain" description="AB hydrolase-1" evidence="1">
    <location>
        <begin position="68"/>
        <end position="103"/>
    </location>
</feature>
<reference evidence="2" key="1">
    <citation type="journal article" date="2015" name="Genome Announc.">
        <title>Draft Genome Sequence of Bacteroidales Strain TBC1, a Novel Isolate from a Methanogenic Wastewater Treatment System.</title>
        <authorList>
            <person name="Tourlousse D.M."/>
            <person name="Matsuura N."/>
            <person name="Sun L."/>
            <person name="Toyonaga M."/>
            <person name="Kuroda K."/>
            <person name="Ohashi A."/>
            <person name="Cruz R."/>
            <person name="Yamaguchi T."/>
            <person name="Sekiguchi Y."/>
        </authorList>
    </citation>
    <scope>NUCLEOTIDE SEQUENCE [LARGE SCALE GENOMIC DNA]</scope>
    <source>
        <strain evidence="2">TBC1</strain>
    </source>
</reference>
<protein>
    <submittedName>
        <fullName evidence="2">Pimeloyl-ACP methyl ester carboxylesterase</fullName>
    </submittedName>
</protein>
<evidence type="ECO:0000313" key="2">
    <source>
        <dbReference type="EMBL" id="GAP42937.1"/>
    </source>
</evidence>
<dbReference type="GO" id="GO:0016020">
    <property type="term" value="C:membrane"/>
    <property type="evidence" value="ECO:0007669"/>
    <property type="project" value="TreeGrafter"/>
</dbReference>
<dbReference type="PANTHER" id="PTHR43798:SF33">
    <property type="entry name" value="HYDROLASE, PUTATIVE (AFU_ORTHOLOGUE AFUA_2G14860)-RELATED"/>
    <property type="match status" value="1"/>
</dbReference>
<evidence type="ECO:0000259" key="1">
    <source>
        <dbReference type="Pfam" id="PF00561"/>
    </source>
</evidence>
<dbReference type="AlphaFoldDB" id="A0A0S7C1E4"/>
<accession>A0A0S7C1E4</accession>
<dbReference type="PANTHER" id="PTHR43798">
    <property type="entry name" value="MONOACYLGLYCEROL LIPASE"/>
    <property type="match status" value="1"/>
</dbReference>
<name>A0A0S7C1E4_9BACT</name>
<dbReference type="Pfam" id="PF00561">
    <property type="entry name" value="Abhydrolase_1"/>
    <property type="match status" value="1"/>
</dbReference>
<organism evidence="2">
    <name type="scientific">Lentimicrobium saccharophilum</name>
    <dbReference type="NCBI Taxonomy" id="1678841"/>
    <lineage>
        <taxon>Bacteria</taxon>
        <taxon>Pseudomonadati</taxon>
        <taxon>Bacteroidota</taxon>
        <taxon>Bacteroidia</taxon>
        <taxon>Bacteroidales</taxon>
        <taxon>Lentimicrobiaceae</taxon>
        <taxon>Lentimicrobium</taxon>
    </lineage>
</organism>
<dbReference type="STRING" id="1678841.TBC1_111078"/>
<proteinExistence type="predicted"/>
<dbReference type="InterPro" id="IPR000073">
    <property type="entry name" value="AB_hydrolase_1"/>
</dbReference>
<gene>
    <name evidence="2" type="ORF">TBC1_111078</name>
</gene>
<keyword evidence="3" id="KW-1185">Reference proteome</keyword>
<dbReference type="InterPro" id="IPR029058">
    <property type="entry name" value="AB_hydrolase_fold"/>
</dbReference>
<dbReference type="InterPro" id="IPR050266">
    <property type="entry name" value="AB_hydrolase_sf"/>
</dbReference>
<sequence length="258" mass="29182">METIRKYGKQPFQIGLLHGGPGASGEMKPIAENLSCDFGILEFLQSEKSVNGQIEELHNQLTSCADLPAILIGYSWGAWLGFLFASRYQDLVKKLIIISSGAFESKYNNDLMSIRLSRLNPQDRKEAERLISDINSDGSDNEILKRFGKLMTIADSYDYLSADNDPVDLDLTIYQSVWAEASRLRETNELINCADKIKCPVVAIHGNYDSHPIDGVEKPLSEKLGDFKMIQIENCGHIPWRERVAKDTFFEILRNELY</sequence>
<dbReference type="RefSeq" id="WP_062039542.1">
    <property type="nucleotide sequence ID" value="NZ_DF968182.1"/>
</dbReference>
<dbReference type="OrthoDB" id="9796770at2"/>
<dbReference type="SUPFAM" id="SSF53474">
    <property type="entry name" value="alpha/beta-Hydrolases"/>
    <property type="match status" value="1"/>
</dbReference>
<dbReference type="Proteomes" id="UP000053091">
    <property type="component" value="Unassembled WGS sequence"/>
</dbReference>
<evidence type="ECO:0000313" key="3">
    <source>
        <dbReference type="Proteomes" id="UP000053091"/>
    </source>
</evidence>